<reference evidence="1" key="1">
    <citation type="submission" date="2022-05" db="EMBL/GenBank/DDBJ databases">
        <title>Complete sequence of a novel PHA-producing Halomonas strain.</title>
        <authorList>
            <person name="Zheng Z."/>
        </authorList>
    </citation>
    <scope>NUCLEOTIDE SEQUENCE</scope>
    <source>
        <strain evidence="1">ZZQ-149</strain>
    </source>
</reference>
<dbReference type="GO" id="GO:0008168">
    <property type="term" value="F:methyltransferase activity"/>
    <property type="evidence" value="ECO:0007669"/>
    <property type="project" value="UniProtKB-KW"/>
</dbReference>
<organism evidence="1 2">
    <name type="scientific">Halomonas qinghailakensis</name>
    <dbReference type="NCBI Taxonomy" id="2937790"/>
    <lineage>
        <taxon>Bacteria</taxon>
        <taxon>Pseudomonadati</taxon>
        <taxon>Pseudomonadota</taxon>
        <taxon>Gammaproteobacteria</taxon>
        <taxon>Oceanospirillales</taxon>
        <taxon>Halomonadaceae</taxon>
        <taxon>Halomonas</taxon>
    </lineage>
</organism>
<proteinExistence type="predicted"/>
<keyword evidence="1" id="KW-0808">Transferase</keyword>
<dbReference type="SUPFAM" id="SSF53335">
    <property type="entry name" value="S-adenosyl-L-methionine-dependent methyltransferases"/>
    <property type="match status" value="1"/>
</dbReference>
<dbReference type="RefSeq" id="WP_264017918.1">
    <property type="nucleotide sequence ID" value="NZ_CP096973.1"/>
</dbReference>
<keyword evidence="2" id="KW-1185">Reference proteome</keyword>
<accession>A0AA46YND4</accession>
<protein>
    <submittedName>
        <fullName evidence="1">Class I SAM-dependent methyltransferase</fullName>
    </submittedName>
</protein>
<dbReference type="GO" id="GO:0032259">
    <property type="term" value="P:methylation"/>
    <property type="evidence" value="ECO:0007669"/>
    <property type="project" value="UniProtKB-KW"/>
</dbReference>
<dbReference type="InterPro" id="IPR029063">
    <property type="entry name" value="SAM-dependent_MTases_sf"/>
</dbReference>
<dbReference type="EMBL" id="CP096973">
    <property type="protein sequence ID" value="UYO73881.1"/>
    <property type="molecule type" value="Genomic_DNA"/>
</dbReference>
<evidence type="ECO:0000313" key="2">
    <source>
        <dbReference type="Proteomes" id="UP001164935"/>
    </source>
</evidence>
<gene>
    <name evidence="1" type="ORF">M0220_13485</name>
</gene>
<keyword evidence="1" id="KW-0489">Methyltransferase</keyword>
<evidence type="ECO:0000313" key="1">
    <source>
        <dbReference type="EMBL" id="UYO73881.1"/>
    </source>
</evidence>
<sequence>MDHNIQEELVKQVANQVRKLNNLQEKNIKHQVDQIYTQLESFFWLQRSLKLQGNLPPLRGWPVSPDFLLLLHRWITKHKPKVIVETGSGASTLVIADALRQNNQGKLFSFEHLEKYGNQTWQTLVDENLTGWVDLRVGELVDWQHDHLNPVDAEKKSRWYLRDFEGIQQIELLVVDGPPGGTCKYARYPAVPALHGRMSAGAEVWMDDANRQDEIDVCERWAELYGFDLEFIPLEKGLACLKRAKQEVSASTLPVAASVDTNTYSDYDEWHLGLDFSLPEDRQTS</sequence>
<dbReference type="Pfam" id="PF13578">
    <property type="entry name" value="Methyltransf_24"/>
    <property type="match status" value="1"/>
</dbReference>
<name>A0AA46YND4_9GAMM</name>
<dbReference type="Gene3D" id="3.40.50.150">
    <property type="entry name" value="Vaccinia Virus protein VP39"/>
    <property type="match status" value="1"/>
</dbReference>
<dbReference type="Proteomes" id="UP001164935">
    <property type="component" value="Chromosome"/>
</dbReference>
<dbReference type="AlphaFoldDB" id="A0AA46YND4"/>
<dbReference type="KEGG" id="hqn:M0220_13485"/>